<name>A0ABT0UT10_9ACTN</name>
<reference evidence="1" key="1">
    <citation type="submission" date="2022-06" db="EMBL/GenBank/DDBJ databases">
        <title>Genome public.</title>
        <authorList>
            <person name="Sun Q."/>
        </authorList>
    </citation>
    <scope>NUCLEOTIDE SEQUENCE</scope>
    <source>
        <strain evidence="1">CWNU-1</strain>
    </source>
</reference>
<dbReference type="Proteomes" id="UP001431429">
    <property type="component" value="Unassembled WGS sequence"/>
</dbReference>
<evidence type="ECO:0000313" key="2">
    <source>
        <dbReference type="Proteomes" id="UP001431429"/>
    </source>
</evidence>
<dbReference type="EMBL" id="JAMQAW010000032">
    <property type="protein sequence ID" value="MCM2391732.1"/>
    <property type="molecule type" value="Genomic_DNA"/>
</dbReference>
<proteinExistence type="predicted"/>
<protein>
    <submittedName>
        <fullName evidence="1">Uncharacterized protein</fullName>
    </submittedName>
</protein>
<evidence type="ECO:0000313" key="1">
    <source>
        <dbReference type="EMBL" id="MCM2391732.1"/>
    </source>
</evidence>
<organism evidence="1 2">
    <name type="scientific">Streptomyces albipurpureus</name>
    <dbReference type="NCBI Taxonomy" id="2897419"/>
    <lineage>
        <taxon>Bacteria</taxon>
        <taxon>Bacillati</taxon>
        <taxon>Actinomycetota</taxon>
        <taxon>Actinomycetes</taxon>
        <taxon>Kitasatosporales</taxon>
        <taxon>Streptomycetaceae</taxon>
        <taxon>Streptomyces</taxon>
    </lineage>
</organism>
<accession>A0ABT0UT10</accession>
<keyword evidence="2" id="KW-1185">Reference proteome</keyword>
<comment type="caution">
    <text evidence="1">The sequence shown here is derived from an EMBL/GenBank/DDBJ whole genome shotgun (WGS) entry which is preliminary data.</text>
</comment>
<gene>
    <name evidence="1" type="ORF">NBG84_26185</name>
</gene>
<dbReference type="RefSeq" id="WP_250922058.1">
    <property type="nucleotide sequence ID" value="NZ_JAMQAW010000032.1"/>
</dbReference>
<sequence>MKHACERPLMFTTFDGGTVDVAYAGAWADLHLRAPDGRTVATVRMSADDAVHLITHLGGYTESDMEESYRDGRYDAESEAA</sequence>